<dbReference type="OrthoDB" id="2590867at2759"/>
<evidence type="ECO:0000313" key="3">
    <source>
        <dbReference type="Proteomes" id="UP000028045"/>
    </source>
</evidence>
<proteinExistence type="predicted"/>
<protein>
    <submittedName>
        <fullName evidence="2">Uncharacterized protein</fullName>
    </submittedName>
</protein>
<gene>
    <name evidence="2" type="ORF">S7711_11182</name>
</gene>
<name>A0A084B7X4_STACB</name>
<feature type="compositionally biased region" description="Basic and acidic residues" evidence="1">
    <location>
        <begin position="61"/>
        <end position="80"/>
    </location>
</feature>
<feature type="compositionally biased region" description="Polar residues" evidence="1">
    <location>
        <begin position="135"/>
        <end position="149"/>
    </location>
</feature>
<dbReference type="AlphaFoldDB" id="A0A084B7X4"/>
<dbReference type="Proteomes" id="UP000028045">
    <property type="component" value="Unassembled WGS sequence"/>
</dbReference>
<organism evidence="2 3">
    <name type="scientific">Stachybotrys chartarum (strain CBS 109288 / IBT 7711)</name>
    <name type="common">Toxic black mold</name>
    <name type="synonym">Stilbospora chartarum</name>
    <dbReference type="NCBI Taxonomy" id="1280523"/>
    <lineage>
        <taxon>Eukaryota</taxon>
        <taxon>Fungi</taxon>
        <taxon>Dikarya</taxon>
        <taxon>Ascomycota</taxon>
        <taxon>Pezizomycotina</taxon>
        <taxon>Sordariomycetes</taxon>
        <taxon>Hypocreomycetidae</taxon>
        <taxon>Hypocreales</taxon>
        <taxon>Stachybotryaceae</taxon>
        <taxon>Stachybotrys</taxon>
    </lineage>
</organism>
<feature type="compositionally biased region" description="Basic and acidic residues" evidence="1">
    <location>
        <begin position="1"/>
        <end position="18"/>
    </location>
</feature>
<dbReference type="EMBL" id="KL647778">
    <property type="protein sequence ID" value="KEY73653.1"/>
    <property type="molecule type" value="Genomic_DNA"/>
</dbReference>
<dbReference type="HOGENOM" id="CLU_725989_0_0_1"/>
<accession>A0A084B7X4</accession>
<keyword evidence="3" id="KW-1185">Reference proteome</keyword>
<feature type="region of interest" description="Disordered" evidence="1">
    <location>
        <begin position="275"/>
        <end position="349"/>
    </location>
</feature>
<feature type="region of interest" description="Disordered" evidence="1">
    <location>
        <begin position="1"/>
        <end position="155"/>
    </location>
</feature>
<reference evidence="2 3" key="1">
    <citation type="journal article" date="2014" name="BMC Genomics">
        <title>Comparative genome sequencing reveals chemotype-specific gene clusters in the toxigenic black mold Stachybotrys.</title>
        <authorList>
            <person name="Semeiks J."/>
            <person name="Borek D."/>
            <person name="Otwinowski Z."/>
            <person name="Grishin N.V."/>
        </authorList>
    </citation>
    <scope>NUCLEOTIDE SEQUENCE [LARGE SCALE GENOMIC DNA]</scope>
    <source>
        <strain evidence="3">CBS 109288 / IBT 7711</strain>
    </source>
</reference>
<evidence type="ECO:0000313" key="2">
    <source>
        <dbReference type="EMBL" id="KEY73653.1"/>
    </source>
</evidence>
<sequence length="381" mass="41766">MGLATKIKDALHGDRDRNNLGSQRRRAPEGYPRTADTPRSNTNATWETAPTHADESLADDVTVKDEAYGEYTHSRPEDRQATTYGARPGQTEHDVVSEPDYDDDAPINTTSKQNERQPPYWGDVNRRNAPDYNAQDRNATRLPNTTTGIQGEDQEYRNRAATSGSQTYGTGPHFGRTDASANTHQAVKQSLDLGGRGHGLNQGEVPINNVNRAQPVLVDDEATRAKSIAASQSWQPSQRADLDRHYNADTTGYGQDGSVSRTGYATTSDAYNTALPVRNRSMNNGQEASYGREGSAEPYYQGPTYVGQPNGQLAKQPGSDRDRVSPVFGSENGSTHRNRAGNPDHFGPGHAGAKVLHRCEHCGNDNDITRYFSKDVVYRLS</sequence>
<evidence type="ECO:0000256" key="1">
    <source>
        <dbReference type="SAM" id="MobiDB-lite"/>
    </source>
</evidence>
<feature type="compositionally biased region" description="Polar residues" evidence="1">
    <location>
        <begin position="37"/>
        <end position="48"/>
    </location>
</feature>